<feature type="region of interest" description="Disordered" evidence="1">
    <location>
        <begin position="169"/>
        <end position="194"/>
    </location>
</feature>
<feature type="compositionally biased region" description="Basic and acidic residues" evidence="1">
    <location>
        <begin position="62"/>
        <end position="76"/>
    </location>
</feature>
<dbReference type="AlphaFoldDB" id="G0W4P5"/>
<dbReference type="KEGG" id="ndi:NDAI_0A06290"/>
<dbReference type="eggNOG" id="ENOG502QSII">
    <property type="taxonomic scope" value="Eukaryota"/>
</dbReference>
<dbReference type="GO" id="GO:0005773">
    <property type="term" value="C:vacuole"/>
    <property type="evidence" value="ECO:0007669"/>
    <property type="project" value="GOC"/>
</dbReference>
<feature type="region of interest" description="Disordered" evidence="1">
    <location>
        <begin position="62"/>
        <end position="81"/>
    </location>
</feature>
<organism evidence="2 3">
    <name type="scientific">Naumovozyma dairenensis (strain ATCC 10597 / BCRC 20456 / CBS 421 / NBRC 0211 / NRRL Y-12639)</name>
    <name type="common">Saccharomyces dairenensis</name>
    <dbReference type="NCBI Taxonomy" id="1071378"/>
    <lineage>
        <taxon>Eukaryota</taxon>
        <taxon>Fungi</taxon>
        <taxon>Dikarya</taxon>
        <taxon>Ascomycota</taxon>
        <taxon>Saccharomycotina</taxon>
        <taxon>Saccharomycetes</taxon>
        <taxon>Saccharomycetales</taxon>
        <taxon>Saccharomycetaceae</taxon>
        <taxon>Naumovozyma</taxon>
    </lineage>
</organism>
<dbReference type="HOGENOM" id="CLU_307563_0_0_1"/>
<evidence type="ECO:0000256" key="1">
    <source>
        <dbReference type="SAM" id="MobiDB-lite"/>
    </source>
</evidence>
<gene>
    <name evidence="2" type="primary">NDAI0A06290</name>
    <name evidence="2" type="ordered locus">NDAI_0A06290</name>
</gene>
<name>G0W4P5_NAUDC</name>
<dbReference type="PANTHER" id="PTHR28051">
    <property type="entry name" value="PROTEIN MTL1-RELATED"/>
    <property type="match status" value="1"/>
</dbReference>
<dbReference type="OrthoDB" id="4068911at2759"/>
<proteinExistence type="predicted"/>
<dbReference type="GO" id="GO:0007039">
    <property type="term" value="P:protein catabolic process in the vacuole"/>
    <property type="evidence" value="ECO:0007669"/>
    <property type="project" value="TreeGrafter"/>
</dbReference>
<feature type="compositionally biased region" description="Basic and acidic residues" evidence="1">
    <location>
        <begin position="910"/>
        <end position="920"/>
    </location>
</feature>
<dbReference type="Proteomes" id="UP000000689">
    <property type="component" value="Chromosome 1"/>
</dbReference>
<dbReference type="PANTHER" id="PTHR28051:SF1">
    <property type="entry name" value="PROTEIN MTL1-RELATED"/>
    <property type="match status" value="1"/>
</dbReference>
<sequence length="961" mass="108699">MSVSTPLQQLYSQEDEEDLGPSVSMAIEAKDDTQFNLNSFALKKTKSLKRFNYKKQLREQFKRRTHCKNDNNDGGKHSSKPFHYQSIKKFMVKDDNDIIIKAENSPRIIVDYLTYNWHNELEILDSWKYIMSIKNYRRRCENTNEKTTIGTSVNNKINIRRYSNNFSISSCPRRRNSSENVTTDDSDSESDNNNKVNDLRLENISWRLFSRLKSNYSDFKASDIFKPLDPKFSKSEIDISIFYGPILKNFEKEMSQPTQQPTKVGPNLKANYKLSGSNMTTTVKPILKRRSIGEIIEENSKWKFNVSRDHINNLQESCPLTSASSSSTIESLLPVTNDFTKSTSYAVSEVNMDDPLYTNSKLIGSFCSSEHVASSCSISSDHSLPSKRLNEAMNENYDDKEDIPDIIISPTEIIISDLSNNKQNSMIPEKRNIEDCISNPGNKQISGSYKNEKSSRHIRFNNSVQQCVALQYSSTNSLTSINSKNSISETNNPPLIGDVDNKKCNVLHSASQHNFNFDDNKILCPIDPSTKFNDGEDLVIENSKNEEIFYIKKEQSPVVFNEDYHPQKQENGSLSIFPHYGHDYHDRGTLLRTLTRPLIKLLPSTVLLKNIASSRFLCPNKKRRHRNGKGIYPLDPPSNSDTESESSSDNEGYGNAISHNVNTSRGYEYRYDYNTVYKGNDSNFIAMNSCDIIDLPKDISINSVAITEKYDLDLDETNNENCKPIEEKLKGSPSKETIFSIARGNAAADNNNNNIPKNFTQDIPSLLGETLPPFIALNPKKSSTPISSSSFSSNSCYLNRRAKHHHNHHQQRRKLSTGAGTPIIESSSSFSSTFIFTSDDEDDEEINGENYEEPESFEQQNIYCTRTPKSDSVLDKTLDTYRINLGNALVGSILNVNETTTFKSTNHNIKAHDGRGKKGDIPSNESFSFKRRTSLNNNSFSSLSYASSSSSSSSVDTISRL</sequence>
<keyword evidence="3" id="KW-1185">Reference proteome</keyword>
<protein>
    <recommendedName>
        <fullName evidence="4">Nitrogen regulatory protein areA GATA-like domain-containing protein</fullName>
    </recommendedName>
</protein>
<dbReference type="EMBL" id="HE580267">
    <property type="protein sequence ID" value="CCD22783.1"/>
    <property type="molecule type" value="Genomic_DNA"/>
</dbReference>
<dbReference type="InterPro" id="IPR052292">
    <property type="entry name" value="Glucose_repression_reg"/>
</dbReference>
<feature type="region of interest" description="Disordered" evidence="1">
    <location>
        <begin position="906"/>
        <end position="927"/>
    </location>
</feature>
<dbReference type="STRING" id="1071378.G0W4P5"/>
<evidence type="ECO:0008006" key="4">
    <source>
        <dbReference type="Google" id="ProtNLM"/>
    </source>
</evidence>
<evidence type="ECO:0000313" key="3">
    <source>
        <dbReference type="Proteomes" id="UP000000689"/>
    </source>
</evidence>
<evidence type="ECO:0000313" key="2">
    <source>
        <dbReference type="EMBL" id="CCD22783.1"/>
    </source>
</evidence>
<dbReference type="RefSeq" id="XP_003668026.1">
    <property type="nucleotide sequence ID" value="XM_003667978.1"/>
</dbReference>
<dbReference type="GO" id="GO:0042149">
    <property type="term" value="P:cellular response to glucose starvation"/>
    <property type="evidence" value="ECO:0007669"/>
    <property type="project" value="TreeGrafter"/>
</dbReference>
<accession>G0W4P5</accession>
<dbReference type="GeneID" id="11495307"/>
<reference evidence="2 3" key="1">
    <citation type="journal article" date="2011" name="Proc. Natl. Acad. Sci. U.S.A.">
        <title>Evolutionary erosion of yeast sex chromosomes by mating-type switching accidents.</title>
        <authorList>
            <person name="Gordon J.L."/>
            <person name="Armisen D."/>
            <person name="Proux-Wera E."/>
            <person name="Oheigeartaigh S.S."/>
            <person name="Byrne K.P."/>
            <person name="Wolfe K.H."/>
        </authorList>
    </citation>
    <scope>NUCLEOTIDE SEQUENCE [LARGE SCALE GENOMIC DNA]</scope>
    <source>
        <strain evidence="3">ATCC 10597 / BCRC 20456 / CBS 421 / NBRC 0211 / NRRL Y-12639</strain>
    </source>
</reference>
<feature type="region of interest" description="Disordered" evidence="1">
    <location>
        <begin position="622"/>
        <end position="659"/>
    </location>
</feature>